<dbReference type="InterPro" id="IPR050411">
    <property type="entry name" value="AlphaKG_dependent_hydroxylases"/>
</dbReference>
<dbReference type="InterPro" id="IPR003819">
    <property type="entry name" value="TauD/TfdA-like"/>
</dbReference>
<organism evidence="11 12">
    <name type="scientific">Ancylostoma ceylanicum</name>
    <dbReference type="NCBI Taxonomy" id="53326"/>
    <lineage>
        <taxon>Eukaryota</taxon>
        <taxon>Metazoa</taxon>
        <taxon>Ecdysozoa</taxon>
        <taxon>Nematoda</taxon>
        <taxon>Chromadorea</taxon>
        <taxon>Rhabditida</taxon>
        <taxon>Rhabditina</taxon>
        <taxon>Rhabditomorpha</taxon>
        <taxon>Strongyloidea</taxon>
        <taxon>Ancylostomatidae</taxon>
        <taxon>Ancylostomatinae</taxon>
        <taxon>Ancylostoma</taxon>
    </lineage>
</organism>
<keyword evidence="8" id="KW-0560">Oxidoreductase</keyword>
<keyword evidence="12" id="KW-1185">Reference proteome</keyword>
<dbReference type="AlphaFoldDB" id="A0A016UEE1"/>
<name>A0A016UEE1_9BILA</name>
<comment type="similarity">
    <text evidence="4">Belongs to the gamma-BBH/TMLD family.</text>
</comment>
<dbReference type="EMBL" id="JARK01001379">
    <property type="protein sequence ID" value="EYC13684.1"/>
    <property type="molecule type" value="Genomic_DNA"/>
</dbReference>
<comment type="cofactor">
    <cofactor evidence="1">
        <name>Fe(2+)</name>
        <dbReference type="ChEBI" id="CHEBI:29033"/>
    </cofactor>
</comment>
<evidence type="ECO:0000256" key="7">
    <source>
        <dbReference type="ARBA" id="ARBA00022964"/>
    </source>
</evidence>
<evidence type="ECO:0000256" key="8">
    <source>
        <dbReference type="ARBA" id="ARBA00023002"/>
    </source>
</evidence>
<dbReference type="OrthoDB" id="408743at2759"/>
<sequence length="340" mass="38525">MVGEKLERKRNTEGENLLGNEMITLGTIARRGLSVCQRRGIAARILTSNLRSLQNADDALEIVIQQGNDKKPLMVPLVWLRDHCRDPRSYNEATNQRKSNAVDLLEKAKVEGMQSVSITDGTRLAIRWMDGLRSEFPIDDLLSSSQMDQRIDLAKYVKPWKQLNKEELPRMQMSTFSMEKFAELFVKYGLVIVNDVEATSQATETLCRRVAPIHDTFFGAFWVFSNKTHENGEEYHEDTAYGNEGIGPHTDGTYFNQTPGIQVFHCLHPAVEGGDTVLVDGFNCARQLKEENPNAFEILSRRKIEHHYVEVGDTDGGLFSTSREKSVIELDLHGNLVQIR</sequence>
<protein>
    <recommendedName>
        <fullName evidence="10">TauD/TfdA-like domain-containing protein</fullName>
    </recommendedName>
</protein>
<dbReference type="InterPro" id="IPR038492">
    <property type="entry name" value="GBBH-like_N_sf"/>
</dbReference>
<dbReference type="Gene3D" id="3.60.130.10">
    <property type="entry name" value="Clavaminate synthase-like"/>
    <property type="match status" value="1"/>
</dbReference>
<reference evidence="12" key="1">
    <citation type="journal article" date="2015" name="Nat. Genet.">
        <title>The genome and transcriptome of the zoonotic hookworm Ancylostoma ceylanicum identify infection-specific gene families.</title>
        <authorList>
            <person name="Schwarz E.M."/>
            <person name="Hu Y."/>
            <person name="Antoshechkin I."/>
            <person name="Miller M.M."/>
            <person name="Sternberg P.W."/>
            <person name="Aroian R.V."/>
        </authorList>
    </citation>
    <scope>NUCLEOTIDE SEQUENCE</scope>
    <source>
        <strain evidence="12">HY135</strain>
    </source>
</reference>
<dbReference type="UniPathway" id="UPA00118"/>
<feature type="domain" description="TauD/TfdA-like" evidence="10">
    <location>
        <begin position="176"/>
        <end position="310"/>
    </location>
</feature>
<evidence type="ECO:0000256" key="9">
    <source>
        <dbReference type="ARBA" id="ARBA00023004"/>
    </source>
</evidence>
<gene>
    <name evidence="11" type="primary">Acey_s0043.g864</name>
    <name evidence="11" type="synonym">Acey-gbh-2</name>
    <name evidence="11" type="ORF">Y032_0043g864</name>
</gene>
<dbReference type="InterPro" id="IPR042098">
    <property type="entry name" value="TauD-like_sf"/>
</dbReference>
<dbReference type="Pfam" id="PF02668">
    <property type="entry name" value="TauD"/>
    <property type="match status" value="1"/>
</dbReference>
<dbReference type="GO" id="GO:0045329">
    <property type="term" value="P:carnitine biosynthetic process"/>
    <property type="evidence" value="ECO:0007669"/>
    <property type="project" value="UniProtKB-UniPathway"/>
</dbReference>
<dbReference type="GO" id="GO:0046872">
    <property type="term" value="F:metal ion binding"/>
    <property type="evidence" value="ECO:0007669"/>
    <property type="project" value="UniProtKB-KW"/>
</dbReference>
<evidence type="ECO:0000256" key="4">
    <source>
        <dbReference type="ARBA" id="ARBA00008654"/>
    </source>
</evidence>
<keyword evidence="5" id="KW-0479">Metal-binding</keyword>
<dbReference type="GO" id="GO:0005739">
    <property type="term" value="C:mitochondrion"/>
    <property type="evidence" value="ECO:0007669"/>
    <property type="project" value="TreeGrafter"/>
</dbReference>
<comment type="cofactor">
    <cofactor evidence="2">
        <name>L-ascorbate</name>
        <dbReference type="ChEBI" id="CHEBI:38290"/>
    </cofactor>
</comment>
<dbReference type="STRING" id="53326.A0A016UEE1"/>
<dbReference type="Proteomes" id="UP000024635">
    <property type="component" value="Unassembled WGS sequence"/>
</dbReference>
<dbReference type="Gene3D" id="3.30.2020.30">
    <property type="match status" value="1"/>
</dbReference>
<proteinExistence type="inferred from homology"/>
<evidence type="ECO:0000313" key="11">
    <source>
        <dbReference type="EMBL" id="EYC13684.1"/>
    </source>
</evidence>
<evidence type="ECO:0000256" key="6">
    <source>
        <dbReference type="ARBA" id="ARBA00022873"/>
    </source>
</evidence>
<dbReference type="GO" id="GO:0051213">
    <property type="term" value="F:dioxygenase activity"/>
    <property type="evidence" value="ECO:0007669"/>
    <property type="project" value="UniProtKB-KW"/>
</dbReference>
<evidence type="ECO:0000313" key="12">
    <source>
        <dbReference type="Proteomes" id="UP000024635"/>
    </source>
</evidence>
<dbReference type="PANTHER" id="PTHR10696">
    <property type="entry name" value="GAMMA-BUTYROBETAINE HYDROXYLASE-RELATED"/>
    <property type="match status" value="1"/>
</dbReference>
<keyword evidence="7" id="KW-0223">Dioxygenase</keyword>
<keyword evidence="9" id="KW-0408">Iron</keyword>
<evidence type="ECO:0000256" key="5">
    <source>
        <dbReference type="ARBA" id="ARBA00022723"/>
    </source>
</evidence>
<comment type="caution">
    <text evidence="11">The sequence shown here is derived from an EMBL/GenBank/DDBJ whole genome shotgun (WGS) entry which is preliminary data.</text>
</comment>
<evidence type="ECO:0000259" key="10">
    <source>
        <dbReference type="Pfam" id="PF02668"/>
    </source>
</evidence>
<accession>A0A016UEE1</accession>
<dbReference type="PANTHER" id="PTHR10696:SF51">
    <property type="entry name" value="TRIMETHYLLYSINE DIOXYGENASE, MITOCHONDRIAL"/>
    <property type="match status" value="1"/>
</dbReference>
<evidence type="ECO:0000256" key="1">
    <source>
        <dbReference type="ARBA" id="ARBA00001954"/>
    </source>
</evidence>
<comment type="pathway">
    <text evidence="3">Amine and polyamine biosynthesis; carnitine biosynthesis.</text>
</comment>
<evidence type="ECO:0000256" key="2">
    <source>
        <dbReference type="ARBA" id="ARBA00001961"/>
    </source>
</evidence>
<evidence type="ECO:0000256" key="3">
    <source>
        <dbReference type="ARBA" id="ARBA00005022"/>
    </source>
</evidence>
<dbReference type="SUPFAM" id="SSF51197">
    <property type="entry name" value="Clavaminate synthase-like"/>
    <property type="match status" value="1"/>
</dbReference>
<keyword evidence="6" id="KW-0124">Carnitine biosynthesis</keyword>